<dbReference type="AlphaFoldDB" id="A0A9W9KK75"/>
<dbReference type="InterPro" id="IPR039634">
    <property type="entry name" value="Bul1-like"/>
</dbReference>
<dbReference type="RefSeq" id="XP_056477835.1">
    <property type="nucleotide sequence ID" value="XM_056614863.1"/>
</dbReference>
<dbReference type="PANTHER" id="PTHR31904">
    <property type="entry name" value="BYPASS OF STOP CODON PROTEIN 5-RELATED"/>
    <property type="match status" value="1"/>
</dbReference>
<dbReference type="InterPro" id="IPR014756">
    <property type="entry name" value="Ig_E-set"/>
</dbReference>
<sequence>MRQPKVKVNLTVKCTGLANVYTTGDTIEGYATITVNRDTPFDEIDIIFEGTATHEVLIQVAYFLGILQTEVERVACPGCSGSKRRFFKVRQPIDATEYPSPRVLSPGHTYHFPFSFVVPALLLTIVCNHPQAVSDVKFYHTLLPPTLHDPLFGKDDMAPEGSQIFYRIRASVHGTSSRAIKTDLLAESVQNVRILPKTMGLAIRRGFKRKTAGQLRAVLWKPEPIQLLPSKTGEFEALGTVATINLIFRPARDELPPHLNTITSKLSVGKFCSLAPLGKLPSLLDTTDFTRVGRSLSIVEVRLSSLRLAPIRWERCISSANSVCDGRTYPVLPCQQDALLQESRDQMKPVLSNVCYKATVIVPVNLPKSKAWIPTFHSLLLIPHICPAYWDIIQMEHAMSTLDLSIPIQLNGCPVSDQPPLPPPESLNIEEKHN</sequence>
<dbReference type="EMBL" id="JAPQKI010000003">
    <property type="protein sequence ID" value="KAJ5109724.1"/>
    <property type="molecule type" value="Genomic_DNA"/>
</dbReference>
<evidence type="ECO:0000313" key="2">
    <source>
        <dbReference type="Proteomes" id="UP001149074"/>
    </source>
</evidence>
<dbReference type="SUPFAM" id="SSF81296">
    <property type="entry name" value="E set domains"/>
    <property type="match status" value="1"/>
</dbReference>
<keyword evidence="2" id="KW-1185">Reference proteome</keyword>
<dbReference type="PANTHER" id="PTHR31904:SF1">
    <property type="entry name" value="BYPASS OF STOP CODON PROTEIN 5-RELATED"/>
    <property type="match status" value="1"/>
</dbReference>
<proteinExistence type="predicted"/>
<dbReference type="GeneID" id="81353842"/>
<gene>
    <name evidence="1" type="ORF">N7532_002369</name>
</gene>
<organism evidence="1 2">
    <name type="scientific">Penicillium argentinense</name>
    <dbReference type="NCBI Taxonomy" id="1131581"/>
    <lineage>
        <taxon>Eukaryota</taxon>
        <taxon>Fungi</taxon>
        <taxon>Dikarya</taxon>
        <taxon>Ascomycota</taxon>
        <taxon>Pezizomycotina</taxon>
        <taxon>Eurotiomycetes</taxon>
        <taxon>Eurotiomycetidae</taxon>
        <taxon>Eurotiales</taxon>
        <taxon>Aspergillaceae</taxon>
        <taxon>Penicillium</taxon>
    </lineage>
</organism>
<evidence type="ECO:0008006" key="3">
    <source>
        <dbReference type="Google" id="ProtNLM"/>
    </source>
</evidence>
<evidence type="ECO:0000313" key="1">
    <source>
        <dbReference type="EMBL" id="KAJ5109724.1"/>
    </source>
</evidence>
<reference evidence="1" key="1">
    <citation type="submission" date="2022-11" db="EMBL/GenBank/DDBJ databases">
        <authorList>
            <person name="Petersen C."/>
        </authorList>
    </citation>
    <scope>NUCLEOTIDE SEQUENCE</scope>
    <source>
        <strain evidence="1">IBT 30761</strain>
    </source>
</reference>
<protein>
    <recommendedName>
        <fullName evidence="3">Arrestin-like N-terminal domain-containing protein</fullName>
    </recommendedName>
</protein>
<reference evidence="1" key="2">
    <citation type="journal article" date="2023" name="IMA Fungus">
        <title>Comparative genomic study of the Penicillium genus elucidates a diverse pangenome and 15 lateral gene transfer events.</title>
        <authorList>
            <person name="Petersen C."/>
            <person name="Sorensen T."/>
            <person name="Nielsen M.R."/>
            <person name="Sondergaard T.E."/>
            <person name="Sorensen J.L."/>
            <person name="Fitzpatrick D.A."/>
            <person name="Frisvad J.C."/>
            <person name="Nielsen K.L."/>
        </authorList>
    </citation>
    <scope>NUCLEOTIDE SEQUENCE</scope>
    <source>
        <strain evidence="1">IBT 30761</strain>
    </source>
</reference>
<accession>A0A9W9KK75</accession>
<comment type="caution">
    <text evidence="1">The sequence shown here is derived from an EMBL/GenBank/DDBJ whole genome shotgun (WGS) entry which is preliminary data.</text>
</comment>
<dbReference type="Gene3D" id="2.60.40.640">
    <property type="match status" value="1"/>
</dbReference>
<dbReference type="Proteomes" id="UP001149074">
    <property type="component" value="Unassembled WGS sequence"/>
</dbReference>
<name>A0A9W9KK75_9EURO</name>
<dbReference type="OrthoDB" id="2283785at2759"/>
<dbReference type="InterPro" id="IPR014752">
    <property type="entry name" value="Arrestin-like_C"/>
</dbReference>